<gene>
    <name evidence="1" type="ORF">AJ79_04855</name>
</gene>
<dbReference type="Proteomes" id="UP000223968">
    <property type="component" value="Unassembled WGS sequence"/>
</dbReference>
<protein>
    <recommendedName>
        <fullName evidence="3">Arrestin-like N-terminal domain-containing protein</fullName>
    </recommendedName>
</protein>
<keyword evidence="2" id="KW-1185">Reference proteome</keyword>
<proteinExistence type="predicted"/>
<reference evidence="1 2" key="1">
    <citation type="submission" date="2017-10" db="EMBL/GenBank/DDBJ databases">
        <title>Comparative genomics in systemic dimorphic fungi from Ajellomycetaceae.</title>
        <authorList>
            <person name="Munoz J.F."/>
            <person name="Mcewen J.G."/>
            <person name="Clay O.K."/>
            <person name="Cuomo C.A."/>
        </authorList>
    </citation>
    <scope>NUCLEOTIDE SEQUENCE [LARGE SCALE GENOMIC DNA]</scope>
    <source>
        <strain evidence="1 2">UAMH5409</strain>
    </source>
</reference>
<organism evidence="1 2">
    <name type="scientific">Helicocarpus griseus UAMH5409</name>
    <dbReference type="NCBI Taxonomy" id="1447875"/>
    <lineage>
        <taxon>Eukaryota</taxon>
        <taxon>Fungi</taxon>
        <taxon>Dikarya</taxon>
        <taxon>Ascomycota</taxon>
        <taxon>Pezizomycotina</taxon>
        <taxon>Eurotiomycetes</taxon>
        <taxon>Eurotiomycetidae</taxon>
        <taxon>Onygenales</taxon>
        <taxon>Ajellomycetaceae</taxon>
        <taxon>Helicocarpus</taxon>
    </lineage>
</organism>
<sequence>MTKISIQLDGPQHIHGPLFLSDDGVAGKVRVSDTIGDQFDSVQVILEGAIHNSLCTLARPSAPTSRMEMAQKRESHQWDQHERVFPFHFAIPSHILIPKSGGGSSTDMVHPIPPSVYVNVGSVIPSSGQQRSLRGDCRITYTLRAYVIRNGGAIAGTLQHITLFPTLEPQPPSCTTDFPGDYVLSKSAMLRSTMLFRRLGDLFIETKEPSPLEFSRKKQEASTAIHLTLRFRESRESSKCETPPTPDYGVISLKLKQMTFVSVAPQRRLPATNDALKSPFLAKDSRIISEQSRKLKFPPWVRSRSKQNRGKHQGLFPETKRDIDEFIFSHVKSNESGRQKQLWFSVTPKTTAQLPRLVQLWYRGGTVFAWLLT</sequence>
<evidence type="ECO:0000313" key="2">
    <source>
        <dbReference type="Proteomes" id="UP000223968"/>
    </source>
</evidence>
<comment type="caution">
    <text evidence="1">The sequence shown here is derived from an EMBL/GenBank/DDBJ whole genome shotgun (WGS) entry which is preliminary data.</text>
</comment>
<name>A0A2B7XR80_9EURO</name>
<dbReference type="OrthoDB" id="2283785at2759"/>
<dbReference type="AlphaFoldDB" id="A0A2B7XR80"/>
<accession>A0A2B7XR80</accession>
<evidence type="ECO:0000313" key="1">
    <source>
        <dbReference type="EMBL" id="PGH11480.1"/>
    </source>
</evidence>
<evidence type="ECO:0008006" key="3">
    <source>
        <dbReference type="Google" id="ProtNLM"/>
    </source>
</evidence>
<dbReference type="EMBL" id="PDNB01000072">
    <property type="protein sequence ID" value="PGH11480.1"/>
    <property type="molecule type" value="Genomic_DNA"/>
</dbReference>